<dbReference type="Pfam" id="PF08379">
    <property type="entry name" value="Bact_transglu_N"/>
    <property type="match status" value="1"/>
</dbReference>
<gene>
    <name evidence="2" type="ORF">SAMN04488138_11129</name>
</gene>
<dbReference type="InterPro" id="IPR038765">
    <property type="entry name" value="Papain-like_cys_pep_sf"/>
</dbReference>
<name>A0A1I3UHL9_9RHOB</name>
<dbReference type="SUPFAM" id="SSF54001">
    <property type="entry name" value="Cysteine proteinases"/>
    <property type="match status" value="1"/>
</dbReference>
<dbReference type="GO" id="GO:0006508">
    <property type="term" value="P:proteolysis"/>
    <property type="evidence" value="ECO:0007669"/>
    <property type="project" value="UniProtKB-KW"/>
</dbReference>
<dbReference type="GO" id="GO:0008233">
    <property type="term" value="F:peptidase activity"/>
    <property type="evidence" value="ECO:0007669"/>
    <property type="project" value="UniProtKB-KW"/>
</dbReference>
<keyword evidence="2" id="KW-0645">Protease</keyword>
<sequence>MRLTIRHTTRYAFESPVTYGLEQLRKTPKSGYGQEVIRWETSVSGGRKELSYHDHMNNLVELISFDKGTTELVISCEGEVEMAETHGVVGQHRGPSPLWLFDKVTPLTKPGAGVRALIKKVEGETELERLHALSRLVGEAVKYEVGSSHPDETAEEALAAGKGVCQDHAHVFISAAREMGHPARYVSGYLMMNDRIEQEATHAWTEAHVRGLGWVGFDVSNEICPDQRYVRVATGLDYKEAAPVTGTRYGGEGESLSVEIEVVQQQDQQ</sequence>
<dbReference type="STRING" id="576117.SAMN04488138_11129"/>
<dbReference type="InterPro" id="IPR002931">
    <property type="entry name" value="Transglutaminase-like"/>
</dbReference>
<evidence type="ECO:0000313" key="3">
    <source>
        <dbReference type="Proteomes" id="UP000183299"/>
    </source>
</evidence>
<evidence type="ECO:0000313" key="2">
    <source>
        <dbReference type="EMBL" id="SFJ81267.1"/>
    </source>
</evidence>
<keyword evidence="2" id="KW-0378">Hydrolase</keyword>
<dbReference type="Proteomes" id="UP000183299">
    <property type="component" value="Unassembled WGS sequence"/>
</dbReference>
<proteinExistence type="predicted"/>
<dbReference type="PANTHER" id="PTHR33490:SF6">
    <property type="entry name" value="SLL1049 PROTEIN"/>
    <property type="match status" value="1"/>
</dbReference>
<dbReference type="AlphaFoldDB" id="A0A1I3UHL9"/>
<protein>
    <submittedName>
        <fullName evidence="2">Transglutaminase-like enzyme, putative cysteine protease</fullName>
    </submittedName>
</protein>
<organism evidence="2 3">
    <name type="scientific">Celeribacter halophilus</name>
    <dbReference type="NCBI Taxonomy" id="576117"/>
    <lineage>
        <taxon>Bacteria</taxon>
        <taxon>Pseudomonadati</taxon>
        <taxon>Pseudomonadota</taxon>
        <taxon>Alphaproteobacteria</taxon>
        <taxon>Rhodobacterales</taxon>
        <taxon>Roseobacteraceae</taxon>
        <taxon>Celeribacter</taxon>
    </lineage>
</organism>
<reference evidence="2 3" key="1">
    <citation type="submission" date="2016-10" db="EMBL/GenBank/DDBJ databases">
        <authorList>
            <person name="de Groot N.N."/>
        </authorList>
    </citation>
    <scope>NUCLEOTIDE SEQUENCE [LARGE SCALE GENOMIC DNA]</scope>
    <source>
        <strain evidence="2 3">CGMCC 1.8891</strain>
    </source>
</reference>
<dbReference type="PANTHER" id="PTHR33490">
    <property type="entry name" value="BLR5614 PROTEIN-RELATED"/>
    <property type="match status" value="1"/>
</dbReference>
<dbReference type="SMART" id="SM00460">
    <property type="entry name" value="TGc"/>
    <property type="match status" value="1"/>
</dbReference>
<dbReference type="Gene3D" id="3.10.620.30">
    <property type="match status" value="1"/>
</dbReference>
<dbReference type="InterPro" id="IPR013589">
    <property type="entry name" value="Bac_transglu_N"/>
</dbReference>
<accession>A0A1I3UHL9</accession>
<dbReference type="OrthoDB" id="9804023at2"/>
<dbReference type="Pfam" id="PF01841">
    <property type="entry name" value="Transglut_core"/>
    <property type="match status" value="1"/>
</dbReference>
<evidence type="ECO:0000259" key="1">
    <source>
        <dbReference type="SMART" id="SM00460"/>
    </source>
</evidence>
<dbReference type="RefSeq" id="WP_066604962.1">
    <property type="nucleotide sequence ID" value="NZ_FORY01000011.1"/>
</dbReference>
<feature type="domain" description="Transglutaminase-like" evidence="1">
    <location>
        <begin position="157"/>
        <end position="221"/>
    </location>
</feature>
<dbReference type="EMBL" id="FORY01000011">
    <property type="protein sequence ID" value="SFJ81267.1"/>
    <property type="molecule type" value="Genomic_DNA"/>
</dbReference>
<dbReference type="GeneID" id="98665733"/>
<keyword evidence="3" id="KW-1185">Reference proteome</keyword>